<sequence>MTQLTDEIAKVALQINNYISNIFKPKEGDVLYQAAYHLLKAGGKRLRPFLVIKSCEAVGGSADMALPAAAAVELLHNFTLIHDDVMDQDVLRRGVPTVHTLWGVPMAILAGDLLFAKVFEIALDLRSRGLSAETISSIVSELAKVTVTISEGQSLDMSYSLDKKMISEHEYLNMISKKTAALFESSSAIGAMVGKADEVTISALRDYGFSIGMAFQIKDDVLGITSTEETLGKPIGSDIR</sequence>
<organism evidence="6 7">
    <name type="scientific">Thermoproteota archaeon</name>
    <dbReference type="NCBI Taxonomy" id="2056631"/>
    <lineage>
        <taxon>Archaea</taxon>
        <taxon>Thermoproteota</taxon>
    </lineage>
</organism>
<dbReference type="GO" id="GO:0004659">
    <property type="term" value="F:prenyltransferase activity"/>
    <property type="evidence" value="ECO:0007669"/>
    <property type="project" value="InterPro"/>
</dbReference>
<dbReference type="PANTHER" id="PTHR43281">
    <property type="entry name" value="FARNESYL DIPHOSPHATE SYNTHASE"/>
    <property type="match status" value="1"/>
</dbReference>
<evidence type="ECO:0000256" key="3">
    <source>
        <dbReference type="ARBA" id="ARBA00022723"/>
    </source>
</evidence>
<evidence type="ECO:0000256" key="5">
    <source>
        <dbReference type="ARBA" id="ARBA00023229"/>
    </source>
</evidence>
<comment type="cofactor">
    <cofactor evidence="1">
        <name>Mg(2+)</name>
        <dbReference type="ChEBI" id="CHEBI:18420"/>
    </cofactor>
</comment>
<dbReference type="AlphaFoldDB" id="A0A497ES20"/>
<dbReference type="GO" id="GO:0008299">
    <property type="term" value="P:isoprenoid biosynthetic process"/>
    <property type="evidence" value="ECO:0007669"/>
    <property type="project" value="UniProtKB-KW"/>
</dbReference>
<dbReference type="Proteomes" id="UP000272051">
    <property type="component" value="Unassembled WGS sequence"/>
</dbReference>
<dbReference type="GO" id="GO:0046872">
    <property type="term" value="F:metal ion binding"/>
    <property type="evidence" value="ECO:0007669"/>
    <property type="project" value="UniProtKB-KW"/>
</dbReference>
<keyword evidence="3" id="KW-0479">Metal-binding</keyword>
<evidence type="ECO:0000256" key="4">
    <source>
        <dbReference type="ARBA" id="ARBA00022842"/>
    </source>
</evidence>
<feature type="non-terminal residue" evidence="6">
    <location>
        <position position="240"/>
    </location>
</feature>
<dbReference type="PROSITE" id="PS00723">
    <property type="entry name" value="POLYPRENYL_SYNTHASE_1"/>
    <property type="match status" value="1"/>
</dbReference>
<accession>A0A497ES20</accession>
<dbReference type="Pfam" id="PF00348">
    <property type="entry name" value="polyprenyl_synt"/>
    <property type="match status" value="1"/>
</dbReference>
<dbReference type="CDD" id="cd00685">
    <property type="entry name" value="Trans_IPPS_HT"/>
    <property type="match status" value="1"/>
</dbReference>
<protein>
    <submittedName>
        <fullName evidence="6">Polyprenyl synthetase family protein</fullName>
    </submittedName>
</protein>
<dbReference type="PANTHER" id="PTHR43281:SF1">
    <property type="entry name" value="FARNESYL DIPHOSPHATE SYNTHASE"/>
    <property type="match status" value="1"/>
</dbReference>
<proteinExistence type="predicted"/>
<dbReference type="InterPro" id="IPR033749">
    <property type="entry name" value="Polyprenyl_synt_CS"/>
</dbReference>
<reference evidence="6 7" key="1">
    <citation type="submission" date="2018-06" db="EMBL/GenBank/DDBJ databases">
        <title>Extensive metabolic versatility and redundancy in microbially diverse, dynamic hydrothermal sediments.</title>
        <authorList>
            <person name="Dombrowski N."/>
            <person name="Teske A."/>
            <person name="Baker B.J."/>
        </authorList>
    </citation>
    <scope>NUCLEOTIDE SEQUENCE [LARGE SCALE GENOMIC DNA]</scope>
    <source>
        <strain evidence="6">B34_G17</strain>
    </source>
</reference>
<dbReference type="InterPro" id="IPR008949">
    <property type="entry name" value="Isoprenoid_synthase_dom_sf"/>
</dbReference>
<keyword evidence="2" id="KW-0808">Transferase</keyword>
<dbReference type="SFLD" id="SFLDS00005">
    <property type="entry name" value="Isoprenoid_Synthase_Type_I"/>
    <property type="match status" value="1"/>
</dbReference>
<evidence type="ECO:0000313" key="6">
    <source>
        <dbReference type="EMBL" id="RLE50164.1"/>
    </source>
</evidence>
<dbReference type="InterPro" id="IPR000092">
    <property type="entry name" value="Polyprenyl_synt"/>
</dbReference>
<dbReference type="Gene3D" id="1.10.600.10">
    <property type="entry name" value="Farnesyl Diphosphate Synthase"/>
    <property type="match status" value="1"/>
</dbReference>
<dbReference type="SUPFAM" id="SSF48576">
    <property type="entry name" value="Terpenoid synthases"/>
    <property type="match status" value="1"/>
</dbReference>
<keyword evidence="4" id="KW-0460">Magnesium</keyword>
<evidence type="ECO:0000256" key="2">
    <source>
        <dbReference type="ARBA" id="ARBA00022679"/>
    </source>
</evidence>
<dbReference type="PROSITE" id="PS00444">
    <property type="entry name" value="POLYPRENYL_SYNTHASE_2"/>
    <property type="match status" value="1"/>
</dbReference>
<evidence type="ECO:0000256" key="1">
    <source>
        <dbReference type="ARBA" id="ARBA00001946"/>
    </source>
</evidence>
<name>A0A497ES20_9CREN</name>
<comment type="caution">
    <text evidence="6">The sequence shown here is derived from an EMBL/GenBank/DDBJ whole genome shotgun (WGS) entry which is preliminary data.</text>
</comment>
<dbReference type="SFLD" id="SFLDG01017">
    <property type="entry name" value="Polyprenyl_Transferase_Like"/>
    <property type="match status" value="1"/>
</dbReference>
<evidence type="ECO:0000313" key="7">
    <source>
        <dbReference type="Proteomes" id="UP000272051"/>
    </source>
</evidence>
<keyword evidence="5" id="KW-0414">Isoprene biosynthesis</keyword>
<dbReference type="EMBL" id="QMQX01000180">
    <property type="protein sequence ID" value="RLE50164.1"/>
    <property type="molecule type" value="Genomic_DNA"/>
</dbReference>
<gene>
    <name evidence="6" type="ORF">DRJ33_07635</name>
</gene>